<dbReference type="InterPro" id="IPR001763">
    <property type="entry name" value="Rhodanese-like_dom"/>
</dbReference>
<dbReference type="Proteomes" id="UP001464555">
    <property type="component" value="Unassembled WGS sequence"/>
</dbReference>
<dbReference type="Gene3D" id="3.40.250.10">
    <property type="entry name" value="Rhodanese-like domain"/>
    <property type="match status" value="1"/>
</dbReference>
<dbReference type="RefSeq" id="WP_341695458.1">
    <property type="nucleotide sequence ID" value="NZ_JBBYHR010000001.1"/>
</dbReference>
<dbReference type="PANTHER" id="PTHR43031">
    <property type="entry name" value="FAD-DEPENDENT OXIDOREDUCTASE"/>
    <property type="match status" value="1"/>
</dbReference>
<dbReference type="CDD" id="cd00158">
    <property type="entry name" value="RHOD"/>
    <property type="match status" value="1"/>
</dbReference>
<keyword evidence="3" id="KW-1185">Reference proteome</keyword>
<name>A0ABU9HSK0_9FLAO</name>
<protein>
    <submittedName>
        <fullName evidence="2">Rhodanese-like domain-containing protein</fullName>
    </submittedName>
</protein>
<dbReference type="InterPro" id="IPR050229">
    <property type="entry name" value="GlpE_sulfurtransferase"/>
</dbReference>
<dbReference type="PROSITE" id="PS50206">
    <property type="entry name" value="RHODANESE_3"/>
    <property type="match status" value="1"/>
</dbReference>
<accession>A0ABU9HSK0</accession>
<evidence type="ECO:0000259" key="1">
    <source>
        <dbReference type="PROSITE" id="PS50206"/>
    </source>
</evidence>
<evidence type="ECO:0000313" key="3">
    <source>
        <dbReference type="Proteomes" id="UP001464555"/>
    </source>
</evidence>
<dbReference type="SUPFAM" id="SSF52821">
    <property type="entry name" value="Rhodanese/Cell cycle control phosphatase"/>
    <property type="match status" value="1"/>
</dbReference>
<reference evidence="2 3" key="1">
    <citation type="submission" date="2024-04" db="EMBL/GenBank/DDBJ databases">
        <title>Flavobacterium sp. DGU11 16S ribosomal RNA gene Genome sequencing and assembly.</title>
        <authorList>
            <person name="Park S."/>
        </authorList>
    </citation>
    <scope>NUCLEOTIDE SEQUENCE [LARGE SCALE GENOMIC DNA]</scope>
    <source>
        <strain evidence="2 3">DGU11</strain>
    </source>
</reference>
<proteinExistence type="predicted"/>
<dbReference type="SMART" id="SM00450">
    <property type="entry name" value="RHOD"/>
    <property type="match status" value="1"/>
</dbReference>
<dbReference type="InterPro" id="IPR036873">
    <property type="entry name" value="Rhodanese-like_dom_sf"/>
</dbReference>
<evidence type="ECO:0000313" key="2">
    <source>
        <dbReference type="EMBL" id="MEL1243140.1"/>
    </source>
</evidence>
<dbReference type="PANTHER" id="PTHR43031:SF1">
    <property type="entry name" value="PYRIDINE NUCLEOTIDE-DISULPHIDE OXIDOREDUCTASE"/>
    <property type="match status" value="1"/>
</dbReference>
<comment type="caution">
    <text evidence="2">The sequence shown here is derived from an EMBL/GenBank/DDBJ whole genome shotgun (WGS) entry which is preliminary data.</text>
</comment>
<organism evidence="2 3">
    <name type="scientific">Flavobacterium arundinis</name>
    <dbReference type="NCBI Taxonomy" id="3139143"/>
    <lineage>
        <taxon>Bacteria</taxon>
        <taxon>Pseudomonadati</taxon>
        <taxon>Bacteroidota</taxon>
        <taxon>Flavobacteriia</taxon>
        <taxon>Flavobacteriales</taxon>
        <taxon>Flavobacteriaceae</taxon>
        <taxon>Flavobacterium</taxon>
    </lineage>
</organism>
<dbReference type="Pfam" id="PF00581">
    <property type="entry name" value="Rhodanese"/>
    <property type="match status" value="1"/>
</dbReference>
<sequence length="105" mass="11842">MNISQQEWWEKLQEDSNAVILDVRTADEWHRGIIPGAVNIDIYKGQGFIYSLEELDKTKNYYVYCAAGARSGQACNIMNQLGFATTYNLMGGMNNWSGPVAMPEE</sequence>
<dbReference type="EMBL" id="JBBYHR010000001">
    <property type="protein sequence ID" value="MEL1243140.1"/>
    <property type="molecule type" value="Genomic_DNA"/>
</dbReference>
<feature type="domain" description="Rhodanese" evidence="1">
    <location>
        <begin position="14"/>
        <end position="105"/>
    </location>
</feature>
<gene>
    <name evidence="2" type="ORF">AAEO56_02605</name>
</gene>